<dbReference type="HOGENOM" id="CLU_044180_2_0_9"/>
<evidence type="ECO:0000313" key="2">
    <source>
        <dbReference type="Proteomes" id="UP000001572"/>
    </source>
</evidence>
<dbReference type="KEGG" id="amt:Amet_4261"/>
<dbReference type="EMBL" id="CP000724">
    <property type="protein sequence ID" value="ABR50339.1"/>
    <property type="molecule type" value="Genomic_DNA"/>
</dbReference>
<dbReference type="eggNOG" id="COG1503">
    <property type="taxonomic scope" value="Bacteria"/>
</dbReference>
<evidence type="ECO:0000313" key="1">
    <source>
        <dbReference type="EMBL" id="ABR50339.1"/>
    </source>
</evidence>
<protein>
    <submittedName>
        <fullName evidence="1">Uncharacterized protein</fullName>
    </submittedName>
</protein>
<accession>A6TVX1</accession>
<sequence length="398" mass="45514">MALLNHRSRNLEGGVVMFTRDELDKLLSNGKNFNLSIFLTTGSENRDLQKGRIQLKNLLKESEAKLLEAGIKKTELSHFTHNIESLLEDSMFWSHLDKGLAIFATEEDFYFYTLPVEFEPIAVVKDHFYIKPLFPTFQRNGQFYVLAISQNKLRLLYCTKDDVTEVKLNDVPTSLAEALKYDDLGNKMQLNTRTSGNAGGQSSVAYHGHGAGMEEDKTNILRYFQEVNAGLVKYFNNDSIPLILAGVAYLFPIYKEANKYRSLLEQGITGNPEEASNKELQQQGWTIMEPYLKKEEIEIKEKYNDLKSTGKASNDLSSIVSSAYNQRVEVLFIAKGQHVWGRFDKKKNELKHYHEQNEDSEDILDFTAFHTFTNGGKVYVMEKEEMPCEGAIAAIYRY</sequence>
<keyword evidence="2" id="KW-1185">Reference proteome</keyword>
<dbReference type="STRING" id="293826.Amet_4261"/>
<dbReference type="InterPro" id="IPR040837">
    <property type="entry name" value="Bact_RF_family7"/>
</dbReference>
<proteinExistence type="predicted"/>
<dbReference type="AlphaFoldDB" id="A6TVX1"/>
<dbReference type="Pfam" id="PF18849">
    <property type="entry name" value="baeRF_family7"/>
    <property type="match status" value="1"/>
</dbReference>
<organism evidence="1 2">
    <name type="scientific">Alkaliphilus metalliredigens (strain QYMF)</name>
    <dbReference type="NCBI Taxonomy" id="293826"/>
    <lineage>
        <taxon>Bacteria</taxon>
        <taxon>Bacillati</taxon>
        <taxon>Bacillota</taxon>
        <taxon>Clostridia</taxon>
        <taxon>Peptostreptococcales</taxon>
        <taxon>Natronincolaceae</taxon>
        <taxon>Alkaliphilus</taxon>
    </lineage>
</organism>
<name>A6TVX1_ALKMQ</name>
<gene>
    <name evidence="1" type="ordered locus">Amet_4261</name>
</gene>
<dbReference type="Proteomes" id="UP000001572">
    <property type="component" value="Chromosome"/>
</dbReference>
<reference evidence="2" key="1">
    <citation type="journal article" date="2016" name="Genome Announc.">
        <title>Complete genome sequence of Alkaliphilus metalliredigens strain QYMF, an alkaliphilic and metal-reducing bacterium isolated from borax-contaminated leachate ponds.</title>
        <authorList>
            <person name="Hwang C."/>
            <person name="Copeland A."/>
            <person name="Lucas S."/>
            <person name="Lapidus A."/>
            <person name="Barry K."/>
            <person name="Detter J.C."/>
            <person name="Glavina Del Rio T."/>
            <person name="Hammon N."/>
            <person name="Israni S."/>
            <person name="Dalin E."/>
            <person name="Tice H."/>
            <person name="Pitluck S."/>
            <person name="Chertkov O."/>
            <person name="Brettin T."/>
            <person name="Bruce D."/>
            <person name="Han C."/>
            <person name="Schmutz J."/>
            <person name="Larimer F."/>
            <person name="Land M.L."/>
            <person name="Hauser L."/>
            <person name="Kyrpides N."/>
            <person name="Mikhailova N."/>
            <person name="Ye Q."/>
            <person name="Zhou J."/>
            <person name="Richardson P."/>
            <person name="Fields M.W."/>
        </authorList>
    </citation>
    <scope>NUCLEOTIDE SEQUENCE [LARGE SCALE GENOMIC DNA]</scope>
    <source>
        <strain evidence="2">QYMF</strain>
    </source>
</reference>